<feature type="region of interest" description="Disordered" evidence="1">
    <location>
        <begin position="1"/>
        <end position="52"/>
    </location>
</feature>
<reference evidence="2" key="1">
    <citation type="submission" date="2022-01" db="EMBL/GenBank/DDBJ databases">
        <authorList>
            <person name="King R."/>
        </authorList>
    </citation>
    <scope>NUCLEOTIDE SEQUENCE</scope>
</reference>
<protein>
    <submittedName>
        <fullName evidence="2">Uncharacterized protein</fullName>
    </submittedName>
</protein>
<name>A0A9N9XT61_PHYSR</name>
<organism evidence="2 3">
    <name type="scientific">Phyllotreta striolata</name>
    <name type="common">Striped flea beetle</name>
    <name type="synonym">Crioceris striolata</name>
    <dbReference type="NCBI Taxonomy" id="444603"/>
    <lineage>
        <taxon>Eukaryota</taxon>
        <taxon>Metazoa</taxon>
        <taxon>Ecdysozoa</taxon>
        <taxon>Arthropoda</taxon>
        <taxon>Hexapoda</taxon>
        <taxon>Insecta</taxon>
        <taxon>Pterygota</taxon>
        <taxon>Neoptera</taxon>
        <taxon>Endopterygota</taxon>
        <taxon>Coleoptera</taxon>
        <taxon>Polyphaga</taxon>
        <taxon>Cucujiformia</taxon>
        <taxon>Chrysomeloidea</taxon>
        <taxon>Chrysomelidae</taxon>
        <taxon>Galerucinae</taxon>
        <taxon>Alticini</taxon>
        <taxon>Phyllotreta</taxon>
    </lineage>
</organism>
<dbReference type="AlphaFoldDB" id="A0A9N9XT61"/>
<accession>A0A9N9XT61</accession>
<sequence>MSAKYIPGPILSPRLDGTQKPMRWTWRDGGEEWRMEDGGEKTGGESKTSGAERRHTVFRARYAPKENTTVFPEESWPFYEFKGSNRSILYGF</sequence>
<dbReference type="EMBL" id="OU900102">
    <property type="protein sequence ID" value="CAG9865210.1"/>
    <property type="molecule type" value="Genomic_DNA"/>
</dbReference>
<evidence type="ECO:0000313" key="2">
    <source>
        <dbReference type="EMBL" id="CAG9865210.1"/>
    </source>
</evidence>
<evidence type="ECO:0000256" key="1">
    <source>
        <dbReference type="SAM" id="MobiDB-lite"/>
    </source>
</evidence>
<feature type="compositionally biased region" description="Basic and acidic residues" evidence="1">
    <location>
        <begin position="25"/>
        <end position="52"/>
    </location>
</feature>
<dbReference type="Proteomes" id="UP001153712">
    <property type="component" value="Chromosome 9"/>
</dbReference>
<gene>
    <name evidence="2" type="ORF">PHYEVI_LOCUS11452</name>
</gene>
<proteinExistence type="predicted"/>
<evidence type="ECO:0000313" key="3">
    <source>
        <dbReference type="Proteomes" id="UP001153712"/>
    </source>
</evidence>
<keyword evidence="3" id="KW-1185">Reference proteome</keyword>